<evidence type="ECO:0000313" key="4">
    <source>
        <dbReference type="Proteomes" id="UP000031575"/>
    </source>
</evidence>
<dbReference type="InterPro" id="IPR007109">
    <property type="entry name" value="Brix"/>
</dbReference>
<dbReference type="Gene3D" id="3.40.50.10480">
    <property type="entry name" value="Probable brix-domain ribosomal biogenesis protein"/>
    <property type="match status" value="1"/>
</dbReference>
<feature type="domain" description="Brix" evidence="2">
    <location>
        <begin position="211"/>
        <end position="418"/>
    </location>
</feature>
<protein>
    <submittedName>
        <fullName evidence="3">Ribosome production factor 1</fullName>
    </submittedName>
</protein>
<dbReference type="Proteomes" id="UP000031575">
    <property type="component" value="Unassembled WGS sequence"/>
</dbReference>
<dbReference type="EMBL" id="AWTV01000011">
    <property type="protein sequence ID" value="KIH86369.1"/>
    <property type="molecule type" value="Genomic_DNA"/>
</dbReference>
<name>A0A0C2EJY3_9PEZI</name>
<dbReference type="PROSITE" id="PS50833">
    <property type="entry name" value="BRIX"/>
    <property type="match status" value="1"/>
</dbReference>
<dbReference type="InterPro" id="IPR044281">
    <property type="entry name" value="IMP4/RPF1"/>
</dbReference>
<evidence type="ECO:0000259" key="2">
    <source>
        <dbReference type="PROSITE" id="PS50833"/>
    </source>
</evidence>
<evidence type="ECO:0000256" key="1">
    <source>
        <dbReference type="SAM" id="MobiDB-lite"/>
    </source>
</evidence>
<dbReference type="RefSeq" id="XP_040614379.1">
    <property type="nucleotide sequence ID" value="XM_040766720.1"/>
</dbReference>
<dbReference type="PANTHER" id="PTHR22734">
    <property type="entry name" value="U3 SMALL NUCLEOLAR RIBONUCLEOPROTEIN PROTEIN IMP4"/>
    <property type="match status" value="1"/>
</dbReference>
<feature type="compositionally biased region" description="Basic and acidic residues" evidence="1">
    <location>
        <begin position="24"/>
        <end position="61"/>
    </location>
</feature>
<dbReference type="FunFam" id="3.40.50.10480:FF:000005">
    <property type="entry name" value="Similar to RNA processing factor 1"/>
    <property type="match status" value="1"/>
</dbReference>
<gene>
    <name evidence="3" type="ORF">SPBR_08482</name>
</gene>
<feature type="compositionally biased region" description="Acidic residues" evidence="1">
    <location>
        <begin position="83"/>
        <end position="109"/>
    </location>
</feature>
<evidence type="ECO:0000313" key="3">
    <source>
        <dbReference type="EMBL" id="KIH86369.1"/>
    </source>
</evidence>
<dbReference type="GO" id="GO:0000460">
    <property type="term" value="P:maturation of 5.8S rRNA"/>
    <property type="evidence" value="ECO:0007669"/>
    <property type="project" value="TreeGrafter"/>
</dbReference>
<dbReference type="HOGENOM" id="CLU_040063_3_2_1"/>
<accession>A0A0C2EJY3</accession>
<dbReference type="GO" id="GO:0005730">
    <property type="term" value="C:nucleolus"/>
    <property type="evidence" value="ECO:0007669"/>
    <property type="project" value="TreeGrafter"/>
</dbReference>
<comment type="caution">
    <text evidence="3">The sequence shown here is derived from an EMBL/GenBank/DDBJ whole genome shotgun (WGS) entry which is preliminary data.</text>
</comment>
<dbReference type="AlphaFoldDB" id="A0A0C2EJY3"/>
<proteinExistence type="predicted"/>
<feature type="region of interest" description="Disordered" evidence="1">
    <location>
        <begin position="1"/>
        <end position="179"/>
    </location>
</feature>
<dbReference type="OrthoDB" id="264354at2759"/>
<dbReference type="SUPFAM" id="SSF52954">
    <property type="entry name" value="Class II aaRS ABD-related"/>
    <property type="match status" value="1"/>
</dbReference>
<dbReference type="VEuPathDB" id="FungiDB:SPBR_08482"/>
<dbReference type="PANTHER" id="PTHR22734:SF3">
    <property type="entry name" value="RIBOSOME PRODUCTION FACTOR 1"/>
    <property type="match status" value="1"/>
</dbReference>
<dbReference type="SMART" id="SM00879">
    <property type="entry name" value="Brix"/>
    <property type="match status" value="1"/>
</dbReference>
<dbReference type="GO" id="GO:0030687">
    <property type="term" value="C:preribosome, large subunit precursor"/>
    <property type="evidence" value="ECO:0007669"/>
    <property type="project" value="TreeGrafter"/>
</dbReference>
<keyword evidence="4" id="KW-1185">Reference proteome</keyword>
<dbReference type="GO" id="GO:0042134">
    <property type="term" value="F:rRNA primary transcript binding"/>
    <property type="evidence" value="ECO:0007669"/>
    <property type="project" value="InterPro"/>
</dbReference>
<dbReference type="GeneID" id="63681641"/>
<dbReference type="GO" id="GO:0000470">
    <property type="term" value="P:maturation of LSU-rRNA"/>
    <property type="evidence" value="ECO:0007669"/>
    <property type="project" value="TreeGrafter"/>
</dbReference>
<feature type="compositionally biased region" description="Basic and acidic residues" evidence="1">
    <location>
        <begin position="157"/>
        <end position="166"/>
    </location>
</feature>
<reference evidence="3 4" key="1">
    <citation type="journal article" date="2014" name="BMC Genomics">
        <title>Comparative genomics of the major fungal agents of human and animal Sporotrichosis: Sporothrix schenckii and Sporothrix brasiliensis.</title>
        <authorList>
            <person name="Teixeira M.M."/>
            <person name="de Almeida L.G."/>
            <person name="Kubitschek-Barreira P."/>
            <person name="Alves F.L."/>
            <person name="Kioshima E.S."/>
            <person name="Abadio A.K."/>
            <person name="Fernandes L."/>
            <person name="Derengowski L.S."/>
            <person name="Ferreira K.S."/>
            <person name="Souza R.C."/>
            <person name="Ruiz J.C."/>
            <person name="de Andrade N.C."/>
            <person name="Paes H.C."/>
            <person name="Nicola A.M."/>
            <person name="Albuquerque P."/>
            <person name="Gerber A.L."/>
            <person name="Martins V.P."/>
            <person name="Peconick L.D."/>
            <person name="Neto A.V."/>
            <person name="Chaucanez C.B."/>
            <person name="Silva P.A."/>
            <person name="Cunha O.L."/>
            <person name="de Oliveira F.F."/>
            <person name="dos Santos T.C."/>
            <person name="Barros A.L."/>
            <person name="Soares M.A."/>
            <person name="de Oliveira L.M."/>
            <person name="Marini M.M."/>
            <person name="Villalobos-Duno H."/>
            <person name="Cunha M.M."/>
            <person name="de Hoog S."/>
            <person name="da Silveira J.F."/>
            <person name="Henrissat B."/>
            <person name="Nino-Vega G.A."/>
            <person name="Cisalpino P.S."/>
            <person name="Mora-Montes H.M."/>
            <person name="Almeida S.R."/>
            <person name="Stajich J.E."/>
            <person name="Lopes-Bezerra L.M."/>
            <person name="Vasconcelos A.T."/>
            <person name="Felipe M.S."/>
        </authorList>
    </citation>
    <scope>NUCLEOTIDE SEQUENCE [LARGE SCALE GENOMIC DNA]</scope>
    <source>
        <strain evidence="3 4">5110</strain>
    </source>
</reference>
<dbReference type="Pfam" id="PF04427">
    <property type="entry name" value="Brix"/>
    <property type="match status" value="1"/>
</dbReference>
<organism evidence="3 4">
    <name type="scientific">Sporothrix brasiliensis 5110</name>
    <dbReference type="NCBI Taxonomy" id="1398154"/>
    <lineage>
        <taxon>Eukaryota</taxon>
        <taxon>Fungi</taxon>
        <taxon>Dikarya</taxon>
        <taxon>Ascomycota</taxon>
        <taxon>Pezizomycotina</taxon>
        <taxon>Sordariomycetes</taxon>
        <taxon>Sordariomycetidae</taxon>
        <taxon>Ophiostomatales</taxon>
        <taxon>Ophiostomataceae</taxon>
        <taxon>Sporothrix</taxon>
    </lineage>
</organism>
<sequence length="439" mass="49893">MGSRNKIVRQSTWLQNKAAKGKKSIADRRERRREEEKYPELKAERLAKNRPKTLEDKREYPVSEDYYARRKRRRVVEEKPAVEEEEDDNDDEADEAAEAQDEDDQMEVDGGDKVGEDEVDSDIASLLASDDEEETNDVGLSKADKKTRRAEAAALAETKRREQDEKEAAEEAAARAAHEDAMAAKYSALLPDEDSSATADESGATATPTQPKILITTSRHATIHKYAQTLTDVFPNSTYIPRSGHRYVSHEYSVREIAGYAHNRGYTALLIVNEDQKKPSGLDITLLPNGPMLHFSIQTWVDAKRLPNHARSTGHVPELIMNNFDTPLGKLVGGVLGRLFPKDPELIGRTVLTLHNQRDYVFVRRHRYMMREKRATERSVTEKDGKAMTGVEDVRVALQEIGPRMTLKLRRVDKGIQRMSGQAFEWKGRIEKKRTVWQL</sequence>